<dbReference type="InterPro" id="IPR025703">
    <property type="entry name" value="Bifunct_PutA"/>
</dbReference>
<dbReference type="PANTHER" id="PTHR42862:SF1">
    <property type="entry name" value="DELTA-1-PYRROLINE-5-CARBOXYLATE DEHYDROGENASE 2, ISOFORM A-RELATED"/>
    <property type="match status" value="1"/>
</dbReference>
<dbReference type="GO" id="GO:0003700">
    <property type="term" value="F:DNA-binding transcription factor activity"/>
    <property type="evidence" value="ECO:0007669"/>
    <property type="project" value="InterPro"/>
</dbReference>
<evidence type="ECO:0000259" key="8">
    <source>
        <dbReference type="Pfam" id="PF01619"/>
    </source>
</evidence>
<comment type="cofactor">
    <cofactor evidence="5">
        <name>FAD</name>
        <dbReference type="ChEBI" id="CHEBI:57692"/>
    </cofactor>
</comment>
<evidence type="ECO:0000313" key="10">
    <source>
        <dbReference type="EMBL" id="RNJ49920.1"/>
    </source>
</evidence>
<dbReference type="EC" id="1.2.1.88" evidence="5"/>
<evidence type="ECO:0000256" key="6">
    <source>
        <dbReference type="PIRSR" id="PIRSR000197-1"/>
    </source>
</evidence>
<dbReference type="CDD" id="cd07125">
    <property type="entry name" value="ALDH_PutA-P5CDH"/>
    <property type="match status" value="1"/>
</dbReference>
<comment type="function">
    <text evidence="5">Oxidizes proline to glutamate for use as a carbon and nitrogen source.</text>
</comment>
<dbReference type="InterPro" id="IPR015590">
    <property type="entry name" value="Aldehyde_DH_dom"/>
</dbReference>
<keyword evidence="5" id="KW-0804">Transcription</keyword>
<dbReference type="RefSeq" id="WP_123175881.1">
    <property type="nucleotide sequence ID" value="NZ_QWDD01000001.1"/>
</dbReference>
<evidence type="ECO:0000313" key="11">
    <source>
        <dbReference type="Proteomes" id="UP000268623"/>
    </source>
</evidence>
<dbReference type="Gene3D" id="3.40.309.10">
    <property type="entry name" value="Aldehyde Dehydrogenase, Chain A, domain 2"/>
    <property type="match status" value="1"/>
</dbReference>
<comment type="pathway">
    <text evidence="5">Amino-acid degradation; L-proline degradation into L-glutamate; L-glutamate from L-proline: step 1/2.</text>
</comment>
<dbReference type="InterPro" id="IPR024089">
    <property type="entry name" value="PRODH_PutA_dom_I/II"/>
</dbReference>
<dbReference type="NCBIfam" id="NF008869">
    <property type="entry name" value="PRK11904.1"/>
    <property type="match status" value="1"/>
</dbReference>
<comment type="catalytic activity">
    <reaction evidence="4 5">
        <text>L-glutamate 5-semialdehyde + NAD(+) + H2O = L-glutamate + NADH + 2 H(+)</text>
        <dbReference type="Rhea" id="RHEA:30235"/>
        <dbReference type="ChEBI" id="CHEBI:15377"/>
        <dbReference type="ChEBI" id="CHEBI:15378"/>
        <dbReference type="ChEBI" id="CHEBI:29985"/>
        <dbReference type="ChEBI" id="CHEBI:57540"/>
        <dbReference type="ChEBI" id="CHEBI:57945"/>
        <dbReference type="ChEBI" id="CHEBI:58066"/>
        <dbReference type="EC" id="1.2.1.88"/>
    </reaction>
</comment>
<keyword evidence="5" id="KW-0238">DNA-binding</keyword>
<dbReference type="Pfam" id="PF00171">
    <property type="entry name" value="Aldedh"/>
    <property type="match status" value="1"/>
</dbReference>
<dbReference type="GO" id="GO:0003842">
    <property type="term" value="F:L-glutamate gamma-semialdehyde dehydrogenase activity"/>
    <property type="evidence" value="ECO:0007669"/>
    <property type="project" value="UniProtKB-UniRule"/>
</dbReference>
<dbReference type="GO" id="GO:0003677">
    <property type="term" value="F:DNA binding"/>
    <property type="evidence" value="ECO:0007669"/>
    <property type="project" value="UniProtKB-KW"/>
</dbReference>
<dbReference type="Pfam" id="PF01619">
    <property type="entry name" value="Pro_dh"/>
    <property type="match status" value="1"/>
</dbReference>
<dbReference type="InterPro" id="IPR024082">
    <property type="entry name" value="PRODH_PutA_dom_II"/>
</dbReference>
<dbReference type="InterPro" id="IPR005933">
    <property type="entry name" value="PutA_C"/>
</dbReference>
<dbReference type="InterPro" id="IPR016161">
    <property type="entry name" value="Ald_DH/histidinol_DH"/>
</dbReference>
<keyword evidence="11" id="KW-1185">Reference proteome</keyword>
<dbReference type="GO" id="GO:0009898">
    <property type="term" value="C:cytoplasmic side of plasma membrane"/>
    <property type="evidence" value="ECO:0007669"/>
    <property type="project" value="TreeGrafter"/>
</dbReference>
<comment type="pathway">
    <text evidence="1 5">Amino-acid degradation; L-proline degradation into L-glutamate; L-glutamate from L-proline: step 2/2.</text>
</comment>
<keyword evidence="5" id="KW-0285">Flavoprotein</keyword>
<dbReference type="EMBL" id="QWDD01000001">
    <property type="protein sequence ID" value="RNJ49920.1"/>
    <property type="molecule type" value="Genomic_DNA"/>
</dbReference>
<feature type="active site" evidence="6">
    <location>
        <position position="811"/>
    </location>
</feature>
<dbReference type="InterPro" id="IPR016160">
    <property type="entry name" value="Ald_DH_CS_CYS"/>
</dbReference>
<dbReference type="SUPFAM" id="SSF53720">
    <property type="entry name" value="ALDH-like"/>
    <property type="match status" value="1"/>
</dbReference>
<feature type="domain" description="Proline dehydrogenase PutA" evidence="9">
    <location>
        <begin position="60"/>
        <end position="168"/>
    </location>
</feature>
<dbReference type="FunFam" id="3.40.309.10:FF:000005">
    <property type="entry name" value="1-pyrroline-5-carboxylate dehydrogenase 1"/>
    <property type="match status" value="1"/>
</dbReference>
<keyword evidence="5" id="KW-0678">Repressor</keyword>
<comment type="catalytic activity">
    <reaction evidence="5">
        <text>L-proline + a quinone = (S)-1-pyrroline-5-carboxylate + a quinol + H(+)</text>
        <dbReference type="Rhea" id="RHEA:23784"/>
        <dbReference type="ChEBI" id="CHEBI:15378"/>
        <dbReference type="ChEBI" id="CHEBI:17388"/>
        <dbReference type="ChEBI" id="CHEBI:24646"/>
        <dbReference type="ChEBI" id="CHEBI:60039"/>
        <dbReference type="ChEBI" id="CHEBI:132124"/>
        <dbReference type="EC" id="1.5.5.2"/>
    </reaction>
</comment>
<evidence type="ECO:0000259" key="9">
    <source>
        <dbReference type="Pfam" id="PF14850"/>
    </source>
</evidence>
<feature type="active site" evidence="6">
    <location>
        <position position="777"/>
    </location>
</feature>
<dbReference type="Gene3D" id="3.40.605.10">
    <property type="entry name" value="Aldehyde Dehydrogenase, Chain A, domain 1"/>
    <property type="match status" value="1"/>
</dbReference>
<dbReference type="UniPathway" id="UPA00261">
    <property type="reaction ID" value="UER00373"/>
</dbReference>
<evidence type="ECO:0000256" key="1">
    <source>
        <dbReference type="ARBA" id="ARBA00004786"/>
    </source>
</evidence>
<dbReference type="Gene3D" id="1.20.5.460">
    <property type="entry name" value="Single helix bin"/>
    <property type="match status" value="1"/>
</dbReference>
<dbReference type="AlphaFoldDB" id="A0A3M9XSS2"/>
<dbReference type="NCBIfam" id="TIGR01238">
    <property type="entry name" value="D1pyr5carbox3"/>
    <property type="match status" value="1"/>
</dbReference>
<organism evidence="10 11">
    <name type="scientific">Methylocystis hirsuta</name>
    <dbReference type="NCBI Taxonomy" id="369798"/>
    <lineage>
        <taxon>Bacteria</taxon>
        <taxon>Pseudomonadati</taxon>
        <taxon>Pseudomonadota</taxon>
        <taxon>Alphaproteobacteria</taxon>
        <taxon>Hyphomicrobiales</taxon>
        <taxon>Methylocystaceae</taxon>
        <taxon>Methylocystis</taxon>
    </lineage>
</organism>
<dbReference type="Pfam" id="PF14850">
    <property type="entry name" value="Pro_dh-DNA_bdg"/>
    <property type="match status" value="1"/>
</dbReference>
<sequence>MNRKDDRPAPFAAPYAPPDESFAEAFLKSRPDAATRRVTEETALTLVRGIRARRDLLGGVEDFLHEFSLSSHEGLAVMALAEALLRVPDDATADQLLADKLAEGDFSHHEISSDSLLIQTCAFALGLSARIVDVTEPRGLVADLARRLGLPALRAAARQAMRLMGAHFVFGETIEAAIRREQGRPERFSYDMLGEGARTAEDAERYFEAYAHAIRAIGDSAGSSGLPMRPGISIKLSALHPRYEAISRERVLRELPPRLLDLARLAKERDLVFTIDAEEADRLELSLDVFAGVVEDPSLSGWDGFGLAVQAYLKRAMAAIDYVASLAEANHRRFMVRLVKGAYWDSEIKRAQERGLADYPVFTRKAMTDLNFDACAARLFDQPRLFPQIATHNARSVAAVLTMAGGRRDFEFQRLHGMGESLYESLAEMSDAAVRIYAPVGPHRDLLAYLVRRLIENGANSSFVARAADPETPESALVADPYEAVGAPNRARHPRLPPPSEIYLPLRANSKGVEFGDRTALAALVEETRAPIPPPDARPSVESRAAARPVLSPIDGAVVGHVVEADEAAARAAIATAARAFPEWSRTPFEARARMIERAADLIEARRGPLIALLQSEGGKTLDDALAEVREAADLCRYYAAQARILCADMPLPGPTGEANVLRRHGRGVFICISPWNFPLAIFIGQIAAALVAGNCVVAKPAEQTPLVAAMAIELLRESGVPKDVLHFAPGDGAIGAALVADPLAAGVVFTGSVEVAQRINRTLAERDGAIAPLIAETGGINAMIVDSTALIEQVVDDVMASAFRSAGQRCSALRLLCLQEEIAPLCLETLIGAARELRVGDPREIGTHVGPAIDAEAKAKLDAYLSRQRAAGRILYAGVAPSTGTFVAPHIVRLDRVDELQEEIFGPVLHVVTWRSERLSQLLTDIEASGYGLTLGMHTRIEQRIRALSHQASAGNIYVNRNMIGAVVGSQPFGGFGLSGTGPKAGGPDYLLRFLRETTLTINTASSGGDAGLLALGESDELDRDKLAQTRLLKSHL</sequence>
<keyword evidence="5" id="KW-0274">FAD</keyword>
<evidence type="ECO:0000256" key="3">
    <source>
        <dbReference type="ARBA" id="ARBA00023027"/>
    </source>
</evidence>
<dbReference type="GO" id="GO:0010133">
    <property type="term" value="P:L-proline catabolic process to L-glutamate"/>
    <property type="evidence" value="ECO:0007669"/>
    <property type="project" value="UniProtKB-UniRule"/>
</dbReference>
<feature type="domain" description="Proline dehydrogenase" evidence="8">
    <location>
        <begin position="178"/>
        <end position="466"/>
    </location>
</feature>
<evidence type="ECO:0000256" key="2">
    <source>
        <dbReference type="ARBA" id="ARBA00023002"/>
    </source>
</evidence>
<evidence type="ECO:0000256" key="4">
    <source>
        <dbReference type="ARBA" id="ARBA00048142"/>
    </source>
</evidence>
<dbReference type="PROSITE" id="PS00070">
    <property type="entry name" value="ALDEHYDE_DEHYDR_CYS"/>
    <property type="match status" value="1"/>
</dbReference>
<dbReference type="InterPro" id="IPR016163">
    <property type="entry name" value="Ald_DH_C"/>
</dbReference>
<protein>
    <recommendedName>
        <fullName evidence="5">Bifunctional protein PutA</fullName>
    </recommendedName>
    <domain>
        <recommendedName>
            <fullName evidence="5">Proline dehydrogenase</fullName>
            <ecNumber evidence="5">1.5.5.2</ecNumber>
        </recommendedName>
        <alternativeName>
            <fullName evidence="5">Proline oxidase</fullName>
        </alternativeName>
    </domain>
    <domain>
        <recommendedName>
            <fullName evidence="5">Delta-1-pyrroline-5-carboxylate dehydrogenase</fullName>
            <shortName evidence="5">P5C dehydrogenase</shortName>
            <ecNumber evidence="5">1.2.1.88</ecNumber>
        </recommendedName>
        <alternativeName>
            <fullName evidence="5">L-glutamate gamma-semialdehyde dehydrogenase</fullName>
        </alternativeName>
    </domain>
</protein>
<dbReference type="InterPro" id="IPR050485">
    <property type="entry name" value="Proline_metab_enzyme"/>
</dbReference>
<keyword evidence="5" id="KW-0805">Transcription regulation</keyword>
<comment type="similarity">
    <text evidence="5">In the N-terminal section; belongs to the proline dehydrogenase family.</text>
</comment>
<dbReference type="SUPFAM" id="SSF81935">
    <property type="entry name" value="N-terminal domain of bifunctional PutA protein"/>
    <property type="match status" value="1"/>
</dbReference>
<dbReference type="Proteomes" id="UP000268623">
    <property type="component" value="Unassembled WGS sequence"/>
</dbReference>
<gene>
    <name evidence="10" type="primary">putA</name>
    <name evidence="10" type="ORF">D1O30_10225</name>
</gene>
<dbReference type="SUPFAM" id="SSF51730">
    <property type="entry name" value="FAD-linked oxidoreductase"/>
    <property type="match status" value="1"/>
</dbReference>
<dbReference type="EC" id="1.5.5.2" evidence="5"/>
<keyword evidence="5" id="KW-0642">Proline metabolism</keyword>
<dbReference type="InterPro" id="IPR016162">
    <property type="entry name" value="Ald_DH_N"/>
</dbReference>
<dbReference type="InterPro" id="IPR029041">
    <property type="entry name" value="FAD-linked_oxidoreductase-like"/>
</dbReference>
<dbReference type="PIRSF" id="PIRSF000197">
    <property type="entry name" value="Bifunct_PutA"/>
    <property type="match status" value="1"/>
</dbReference>
<reference evidence="10 11" key="1">
    <citation type="submission" date="2018-08" db="EMBL/GenBank/DDBJ databases">
        <title>Genome sequence of Methylocystis hirsuta CSC1, a methanotroph able to accumulate PHAs.</title>
        <authorList>
            <person name="Bordel S."/>
            <person name="Rodriguez E."/>
            <person name="Gancedo J."/>
            <person name="Munoz R."/>
        </authorList>
    </citation>
    <scope>NUCLEOTIDE SEQUENCE [LARGE SCALE GENOMIC DNA]</scope>
    <source>
        <strain evidence="10 11">CSC1</strain>
    </source>
</reference>
<feature type="domain" description="Aldehyde dehydrogenase" evidence="7">
    <location>
        <begin position="546"/>
        <end position="998"/>
    </location>
</feature>
<keyword evidence="2 5" id="KW-0560">Oxidoreductase</keyword>
<dbReference type="PANTHER" id="PTHR42862">
    <property type="entry name" value="DELTA-1-PYRROLINE-5-CARBOXYLATE DEHYDROGENASE 1, ISOFORM A-RELATED"/>
    <property type="match status" value="1"/>
</dbReference>
<dbReference type="InterPro" id="IPR002872">
    <property type="entry name" value="Proline_DH_dom"/>
</dbReference>
<proteinExistence type="inferred from homology"/>
<comment type="similarity">
    <text evidence="5">In the C-terminal section; belongs to the aldehyde dehydrogenase family.</text>
</comment>
<name>A0A3M9XSS2_9HYPH</name>
<accession>A0A3M9XSS2</accession>
<comment type="caution">
    <text evidence="10">The sequence shown here is derived from an EMBL/GenBank/DDBJ whole genome shotgun (WGS) entry which is preliminary data.</text>
</comment>
<dbReference type="GO" id="GO:0004657">
    <property type="term" value="F:proline dehydrogenase activity"/>
    <property type="evidence" value="ECO:0007669"/>
    <property type="project" value="UniProtKB-UniRule"/>
</dbReference>
<keyword evidence="3 5" id="KW-0520">NAD</keyword>
<dbReference type="OrthoDB" id="9812625at2"/>
<evidence type="ECO:0000259" key="7">
    <source>
        <dbReference type="Pfam" id="PF00171"/>
    </source>
</evidence>
<dbReference type="Gene3D" id="3.20.20.220">
    <property type="match status" value="1"/>
</dbReference>
<evidence type="ECO:0000256" key="5">
    <source>
        <dbReference type="PIRNR" id="PIRNR000197"/>
    </source>
</evidence>